<feature type="region of interest" description="Disordered" evidence="1">
    <location>
        <begin position="1"/>
        <end position="45"/>
    </location>
</feature>
<accession>A0ABP1CWV2</accession>
<feature type="region of interest" description="Disordered" evidence="1">
    <location>
        <begin position="418"/>
        <end position="452"/>
    </location>
</feature>
<sequence length="789" mass="83981">MDDSDSPTSTSPVEPSNHSHRSTRSRRHHRDGKERDRSSIMSSSKELAKVIVRQEGEVKDLRNRLYILTERLKDETQRADDAEKRTMDAVLKFKEVNDARLAAQQESTRLTEELRLYKLQLDNAQKEILKAQEVLDSLEAQRNDAEEAAARARSTARKLKEEKIVLLAREEGRLQGFKEGVAQGRAIGYEEGRNAGYGRSRATPPSRESSQNPIMLPASPPRGPSPSSSSYSDSPPPRPLAPAFEGSPPEDIHIRSSPASSGPLNMKNTEMHPVTVHNVSVDPPSNAPVEYPPEGWIPTIDDDGRVRLPPPHELAPAPPTPKGSPSASATLKMTEELDGPMKMIPPPFQTPMNANVTLSDIESRATTPAARRPKHKRRNSEESMSTTISQFEIVGLPPVSSSARNLVERPNVLSAIVEEKERSSSMSSPQGGGSSPYHNGSSPSMMQRPEGQTPQVIHAGLTNRQSHENLYVRPRSHSSLSDAGLVNPPRSPPSRSQSQSRLSRKGSVSSDVGIAINVEPPSRPDSNQSGASGTQQHPNLLSASDAEAIAPAGEATSQANIRPTTGTSPLTAFPSMPIDVLANSELPPGFMPMGPPIPVDTAMGPASAIYANPMTPAAIPLPPSSAPSIHRLNSGTTPSVAGSVLPGTFPGGTADPVVIPLPSSSVLSHAGLQSEPYSRAALHKDSSSDDEISSSLSDSMDSLTTPPQRYRKTPGPTYATAPTPPDLVYPLPVVPPTPSRSLSSRSGVSGSISAAAKVPLPSSTVGGSPKSTYTRLSKRSGSGSGSQRA</sequence>
<feature type="compositionally biased region" description="Basic residues" evidence="1">
    <location>
        <begin position="18"/>
        <end position="30"/>
    </location>
</feature>
<name>A0ABP1CWV2_9APHY</name>
<gene>
    <name evidence="2" type="ORF">GFSPODELE1_LOCUS3013</name>
</gene>
<dbReference type="EMBL" id="OZ037945">
    <property type="protein sequence ID" value="CAL1700142.1"/>
    <property type="molecule type" value="Genomic_DNA"/>
</dbReference>
<feature type="compositionally biased region" description="Polar residues" evidence="1">
    <location>
        <begin position="555"/>
        <end position="570"/>
    </location>
</feature>
<feature type="compositionally biased region" description="Polar residues" evidence="1">
    <location>
        <begin position="257"/>
        <end position="268"/>
    </location>
</feature>
<feature type="compositionally biased region" description="Polar residues" evidence="1">
    <location>
        <begin position="436"/>
        <end position="452"/>
    </location>
</feature>
<proteinExistence type="predicted"/>
<dbReference type="Proteomes" id="UP001497453">
    <property type="component" value="Chromosome 2"/>
</dbReference>
<feature type="compositionally biased region" description="Pro residues" evidence="1">
    <location>
        <begin position="722"/>
        <end position="738"/>
    </location>
</feature>
<feature type="region of interest" description="Disordered" evidence="1">
    <location>
        <begin position="552"/>
        <end position="573"/>
    </location>
</feature>
<feature type="region of interest" description="Disordered" evidence="1">
    <location>
        <begin position="680"/>
        <end position="789"/>
    </location>
</feature>
<feature type="compositionally biased region" description="Low complexity" evidence="1">
    <location>
        <begin position="739"/>
        <end position="753"/>
    </location>
</feature>
<evidence type="ECO:0000256" key="1">
    <source>
        <dbReference type="SAM" id="MobiDB-lite"/>
    </source>
</evidence>
<feature type="region of interest" description="Disordered" evidence="1">
    <location>
        <begin position="473"/>
        <end position="538"/>
    </location>
</feature>
<feature type="compositionally biased region" description="Polar residues" evidence="1">
    <location>
        <begin position="761"/>
        <end position="775"/>
    </location>
</feature>
<feature type="region of interest" description="Disordered" evidence="1">
    <location>
        <begin position="309"/>
        <end position="328"/>
    </location>
</feature>
<evidence type="ECO:0000313" key="3">
    <source>
        <dbReference type="Proteomes" id="UP001497453"/>
    </source>
</evidence>
<organism evidence="2 3">
    <name type="scientific">Somion occarium</name>
    <dbReference type="NCBI Taxonomy" id="3059160"/>
    <lineage>
        <taxon>Eukaryota</taxon>
        <taxon>Fungi</taxon>
        <taxon>Dikarya</taxon>
        <taxon>Basidiomycota</taxon>
        <taxon>Agaricomycotina</taxon>
        <taxon>Agaricomycetes</taxon>
        <taxon>Polyporales</taxon>
        <taxon>Cerrenaceae</taxon>
        <taxon>Somion</taxon>
    </lineage>
</organism>
<feature type="region of interest" description="Disordered" evidence="1">
    <location>
        <begin position="361"/>
        <end position="386"/>
    </location>
</feature>
<keyword evidence="3" id="KW-1185">Reference proteome</keyword>
<feature type="compositionally biased region" description="Polar residues" evidence="1">
    <location>
        <begin position="524"/>
        <end position="538"/>
    </location>
</feature>
<reference evidence="3" key="1">
    <citation type="submission" date="2024-04" db="EMBL/GenBank/DDBJ databases">
        <authorList>
            <person name="Shaw F."/>
            <person name="Minotto A."/>
        </authorList>
    </citation>
    <scope>NUCLEOTIDE SEQUENCE [LARGE SCALE GENOMIC DNA]</scope>
</reference>
<feature type="compositionally biased region" description="Low complexity" evidence="1">
    <location>
        <begin position="693"/>
        <end position="702"/>
    </location>
</feature>
<feature type="compositionally biased region" description="Pro residues" evidence="1">
    <location>
        <begin position="309"/>
        <end position="322"/>
    </location>
</feature>
<protein>
    <submittedName>
        <fullName evidence="2">Uncharacterized protein</fullName>
    </submittedName>
</protein>
<evidence type="ECO:0000313" key="2">
    <source>
        <dbReference type="EMBL" id="CAL1700142.1"/>
    </source>
</evidence>
<feature type="compositionally biased region" description="Low complexity" evidence="1">
    <location>
        <begin position="1"/>
        <end position="12"/>
    </location>
</feature>
<feature type="region of interest" description="Disordered" evidence="1">
    <location>
        <begin position="192"/>
        <end position="269"/>
    </location>
</feature>